<evidence type="ECO:0000313" key="12">
    <source>
        <dbReference type="Proteomes" id="UP000053237"/>
    </source>
</evidence>
<keyword evidence="7" id="KW-0482">Metalloprotease</keyword>
<keyword evidence="4" id="KW-0479">Metal-binding</keyword>
<evidence type="ECO:0000259" key="9">
    <source>
        <dbReference type="Pfam" id="PF01431"/>
    </source>
</evidence>
<name>A0A024GIY8_9STRA</name>
<sequence length="741" mass="84272">MSTSFACIRANRDTMACERSKSPKPSVDASSPSYTDWAAYATIGFLLLILFTFILERFIDISTAHHSEIKLQTSEIVAMYPPEVRNKINLTVDPCHDFYQFSCGQWRDKIEIPDDRSFISASFSNISDRNNAVLKEIMDEDWPYVDELYSSCMNVSALNARGATPILTDLKRIAGTKSKRALFELAGEFIAVGVHFWTSLSIYADANDATQYALYAMQNGLSLPSESYYLNQEDFIAVEKPFRNFIYKMMTLSGFSEEEAHYCQDLVVRLESTLATFYVPKDIANDPAETYHRVSFHDAQDLYPHLIGFVLEGSKVGLPIDQESFRNGTSQSTIVKELIIQTPTFFQKAELLAQSISLADLRIFLAYRYIAQCALRLSEPYPNALFELYGKTLTGQREPTPRYKDCLVHVTNNLPDLIGKYYSVKLHNIRSEQFARDLVHDMEITLKDVIKNSNWLDEATKIAAVKKLDHITQLVGHSNKVEHYPFLLSYTDFFQNIKTITEYKFFRKASRLGQRVDRSEWLMTAADVNAYYNPSSNQIVFPAGILQAPFFDPGYLKAQAYGAIGSIIAHELTHGFDSHGRYYNQDGDLKNWWSSKTEKEFHKRSTCLSKQYDGFPVYSRDKKSHVIGMVDGNLTLSENIADNGGVKISYEAFRNSKSQSMIRSAPDMLPSAANQLFFVSFAQVFCSKMTDAYARRRIATDSHSPDEWRVNGALMNSRSFSKVFECSAGTRMNPEHKCAVW</sequence>
<dbReference type="EMBL" id="CAIX01000139">
    <property type="protein sequence ID" value="CCI46730.1"/>
    <property type="molecule type" value="Genomic_DNA"/>
</dbReference>
<evidence type="ECO:0000256" key="1">
    <source>
        <dbReference type="ARBA" id="ARBA00001947"/>
    </source>
</evidence>
<keyword evidence="6" id="KW-0862">Zinc</keyword>
<dbReference type="GO" id="GO:0005886">
    <property type="term" value="C:plasma membrane"/>
    <property type="evidence" value="ECO:0007669"/>
    <property type="project" value="TreeGrafter"/>
</dbReference>
<comment type="similarity">
    <text evidence="2">Belongs to the peptidase M13 family.</text>
</comment>
<accession>A0A024GIY8</accession>
<dbReference type="STRING" id="65357.A0A024GIY8"/>
<organism evidence="11 12">
    <name type="scientific">Albugo candida</name>
    <dbReference type="NCBI Taxonomy" id="65357"/>
    <lineage>
        <taxon>Eukaryota</taxon>
        <taxon>Sar</taxon>
        <taxon>Stramenopiles</taxon>
        <taxon>Oomycota</taxon>
        <taxon>Peronosporomycetes</taxon>
        <taxon>Albuginales</taxon>
        <taxon>Albuginaceae</taxon>
        <taxon>Albugo</taxon>
    </lineage>
</organism>
<dbReference type="Pfam" id="PF05649">
    <property type="entry name" value="Peptidase_M13_N"/>
    <property type="match status" value="1"/>
</dbReference>
<dbReference type="GO" id="GO:0004222">
    <property type="term" value="F:metalloendopeptidase activity"/>
    <property type="evidence" value="ECO:0007669"/>
    <property type="project" value="InterPro"/>
</dbReference>
<dbReference type="InterPro" id="IPR008753">
    <property type="entry name" value="Peptidase_M13_N"/>
</dbReference>
<evidence type="ECO:0000256" key="5">
    <source>
        <dbReference type="ARBA" id="ARBA00022801"/>
    </source>
</evidence>
<dbReference type="OrthoDB" id="6475849at2759"/>
<dbReference type="GO" id="GO:0046872">
    <property type="term" value="F:metal ion binding"/>
    <property type="evidence" value="ECO:0007669"/>
    <property type="project" value="UniProtKB-KW"/>
</dbReference>
<evidence type="ECO:0000256" key="8">
    <source>
        <dbReference type="SAM" id="Phobius"/>
    </source>
</evidence>
<comment type="cofactor">
    <cofactor evidence="1">
        <name>Zn(2+)</name>
        <dbReference type="ChEBI" id="CHEBI:29105"/>
    </cofactor>
</comment>
<keyword evidence="12" id="KW-1185">Reference proteome</keyword>
<dbReference type="PANTHER" id="PTHR11733">
    <property type="entry name" value="ZINC METALLOPROTEASE FAMILY M13 NEPRILYSIN-RELATED"/>
    <property type="match status" value="1"/>
</dbReference>
<evidence type="ECO:0000313" key="11">
    <source>
        <dbReference type="EMBL" id="CCI46730.1"/>
    </source>
</evidence>
<comment type="caution">
    <text evidence="11">The sequence shown here is derived from an EMBL/GenBank/DDBJ whole genome shotgun (WGS) entry which is preliminary data.</text>
</comment>
<evidence type="ECO:0000256" key="6">
    <source>
        <dbReference type="ARBA" id="ARBA00022833"/>
    </source>
</evidence>
<feature type="transmembrane region" description="Helical" evidence="8">
    <location>
        <begin position="37"/>
        <end position="55"/>
    </location>
</feature>
<proteinExistence type="inferred from homology"/>
<dbReference type="InterPro" id="IPR024079">
    <property type="entry name" value="MetalloPept_cat_dom_sf"/>
</dbReference>
<dbReference type="PANTHER" id="PTHR11733:SF167">
    <property type="entry name" value="FI17812P1-RELATED"/>
    <property type="match status" value="1"/>
</dbReference>
<dbReference type="InterPro" id="IPR018497">
    <property type="entry name" value="Peptidase_M13_C"/>
</dbReference>
<dbReference type="InParanoid" id="A0A024GIY8"/>
<dbReference type="GO" id="GO:0016485">
    <property type="term" value="P:protein processing"/>
    <property type="evidence" value="ECO:0007669"/>
    <property type="project" value="TreeGrafter"/>
</dbReference>
<dbReference type="Pfam" id="PF01431">
    <property type="entry name" value="Peptidase_M13"/>
    <property type="match status" value="1"/>
</dbReference>
<dbReference type="CDD" id="cd08662">
    <property type="entry name" value="M13"/>
    <property type="match status" value="1"/>
</dbReference>
<dbReference type="AlphaFoldDB" id="A0A024GIY8"/>
<dbReference type="InterPro" id="IPR042089">
    <property type="entry name" value="Peptidase_M13_dom_2"/>
</dbReference>
<dbReference type="Gene3D" id="3.40.390.10">
    <property type="entry name" value="Collagenase (Catalytic Domain)"/>
    <property type="match status" value="1"/>
</dbReference>
<evidence type="ECO:0000256" key="3">
    <source>
        <dbReference type="ARBA" id="ARBA00022670"/>
    </source>
</evidence>
<reference evidence="11 12" key="1">
    <citation type="submission" date="2012-05" db="EMBL/GenBank/DDBJ databases">
        <title>Recombination and specialization in a pathogen metapopulation.</title>
        <authorList>
            <person name="Gardiner A."/>
            <person name="Kemen E."/>
            <person name="Schultz-Larsen T."/>
            <person name="MacLean D."/>
            <person name="Van Oosterhout C."/>
            <person name="Jones J.D.G."/>
        </authorList>
    </citation>
    <scope>NUCLEOTIDE SEQUENCE [LARGE SCALE GENOMIC DNA]</scope>
    <source>
        <strain evidence="11 12">Ac Nc2</strain>
    </source>
</reference>
<dbReference type="PRINTS" id="PR00786">
    <property type="entry name" value="NEPRILYSIN"/>
</dbReference>
<dbReference type="InterPro" id="IPR000718">
    <property type="entry name" value="Peptidase_M13"/>
</dbReference>
<evidence type="ECO:0000256" key="4">
    <source>
        <dbReference type="ARBA" id="ARBA00022723"/>
    </source>
</evidence>
<feature type="domain" description="Peptidase M13 N-terminal" evidence="10">
    <location>
        <begin position="94"/>
        <end position="477"/>
    </location>
</feature>
<dbReference type="Proteomes" id="UP000053237">
    <property type="component" value="Unassembled WGS sequence"/>
</dbReference>
<dbReference type="Gene3D" id="1.10.1380.10">
    <property type="entry name" value="Neutral endopeptidase , domain2"/>
    <property type="match status" value="1"/>
</dbReference>
<dbReference type="PROSITE" id="PS51885">
    <property type="entry name" value="NEPRILYSIN"/>
    <property type="match status" value="1"/>
</dbReference>
<dbReference type="SUPFAM" id="SSF55486">
    <property type="entry name" value="Metalloproteases ('zincins'), catalytic domain"/>
    <property type="match status" value="1"/>
</dbReference>
<keyword evidence="8" id="KW-1133">Transmembrane helix</keyword>
<evidence type="ECO:0000256" key="7">
    <source>
        <dbReference type="ARBA" id="ARBA00023049"/>
    </source>
</evidence>
<keyword evidence="8" id="KW-0472">Membrane</keyword>
<evidence type="ECO:0000259" key="10">
    <source>
        <dbReference type="Pfam" id="PF05649"/>
    </source>
</evidence>
<evidence type="ECO:0000256" key="2">
    <source>
        <dbReference type="ARBA" id="ARBA00007357"/>
    </source>
</evidence>
<evidence type="ECO:0008006" key="13">
    <source>
        <dbReference type="Google" id="ProtNLM"/>
    </source>
</evidence>
<keyword evidence="3" id="KW-0645">Protease</keyword>
<protein>
    <recommendedName>
        <fullName evidence="13">Peptidase M13 C-terminal domain-containing protein</fullName>
    </recommendedName>
</protein>
<keyword evidence="5" id="KW-0378">Hydrolase</keyword>
<keyword evidence="8" id="KW-0812">Transmembrane</keyword>
<feature type="domain" description="Peptidase M13 C-terminal" evidence="9">
    <location>
        <begin position="529"/>
        <end position="740"/>
    </location>
</feature>
<gene>
    <name evidence="11" type="ORF">BN9_076850</name>
</gene>